<gene>
    <name evidence="3" type="ORF">DIURU_004895</name>
</gene>
<reference evidence="3 4" key="1">
    <citation type="submission" date="2019-07" db="EMBL/GenBank/DDBJ databases">
        <title>Genome assembly of two rare yeast pathogens: Diutina rugosa and Trichomonascus ciferrii.</title>
        <authorList>
            <person name="Mixao V."/>
            <person name="Saus E."/>
            <person name="Hansen A."/>
            <person name="Lass-Flor C."/>
            <person name="Gabaldon T."/>
        </authorList>
    </citation>
    <scope>NUCLEOTIDE SEQUENCE [LARGE SCALE GENOMIC DNA]</scope>
    <source>
        <strain evidence="3 4">CBS 613</strain>
    </source>
</reference>
<sequence length="279" mass="30764">MSDQDTETELSKEERLEAARKKFEAMKKKKKKAGKKKAESDSREGSIMAEGETPEPKDNAEAEPGTDTGDTEANDNDKGSLAANESKSKTVSESDISPANSKKPTHGLNSDKDAEHSKETENIENLETNVDSKAIPKSSDNTSPIEDATSDDVNQLKTIIETQKKTISKLRDENTDLKLEQLDLNDRITALEAEVQQLQSSGSQVEPHTGKTKVYQAHTQVLPAKPIVTSNEYASASQVDLSSKFETVSDFRERLLLWKGWQVDMTSWNGVKGQPMLPL</sequence>
<feature type="region of interest" description="Disordered" evidence="2">
    <location>
        <begin position="1"/>
        <end position="150"/>
    </location>
</feature>
<accession>A0A642UFI9</accession>
<feature type="compositionally biased region" description="Basic and acidic residues" evidence="2">
    <location>
        <begin position="109"/>
        <end position="121"/>
    </location>
</feature>
<dbReference type="EMBL" id="SWFT01000149">
    <property type="protein sequence ID" value="KAA8898041.1"/>
    <property type="molecule type" value="Genomic_DNA"/>
</dbReference>
<dbReference type="GeneID" id="54783546"/>
<name>A0A642UFI9_DIURU</name>
<evidence type="ECO:0000256" key="2">
    <source>
        <dbReference type="SAM" id="MobiDB-lite"/>
    </source>
</evidence>
<evidence type="ECO:0000313" key="3">
    <source>
        <dbReference type="EMBL" id="KAA8898041.1"/>
    </source>
</evidence>
<keyword evidence="4" id="KW-1185">Reference proteome</keyword>
<organism evidence="3 4">
    <name type="scientific">Diutina rugosa</name>
    <name type="common">Yeast</name>
    <name type="synonym">Candida rugosa</name>
    <dbReference type="NCBI Taxonomy" id="5481"/>
    <lineage>
        <taxon>Eukaryota</taxon>
        <taxon>Fungi</taxon>
        <taxon>Dikarya</taxon>
        <taxon>Ascomycota</taxon>
        <taxon>Saccharomycotina</taxon>
        <taxon>Pichiomycetes</taxon>
        <taxon>Debaryomycetaceae</taxon>
        <taxon>Diutina</taxon>
    </lineage>
</organism>
<dbReference type="RefSeq" id="XP_034010298.1">
    <property type="nucleotide sequence ID" value="XM_034157817.1"/>
</dbReference>
<protein>
    <submittedName>
        <fullName evidence="3">Uncharacterized protein</fullName>
    </submittedName>
</protein>
<dbReference type="AlphaFoldDB" id="A0A642UFI9"/>
<dbReference type="Proteomes" id="UP000449547">
    <property type="component" value="Unassembled WGS sequence"/>
</dbReference>
<keyword evidence="1" id="KW-0175">Coiled coil</keyword>
<feature type="compositionally biased region" description="Polar residues" evidence="2">
    <location>
        <begin position="93"/>
        <end position="102"/>
    </location>
</feature>
<dbReference type="OrthoDB" id="4097133at2759"/>
<proteinExistence type="predicted"/>
<dbReference type="VEuPathDB" id="FungiDB:DIURU_004895"/>
<feature type="coiled-coil region" evidence="1">
    <location>
        <begin position="153"/>
        <end position="201"/>
    </location>
</feature>
<comment type="caution">
    <text evidence="3">The sequence shown here is derived from an EMBL/GenBank/DDBJ whole genome shotgun (WGS) entry which is preliminary data.</text>
</comment>
<evidence type="ECO:0000256" key="1">
    <source>
        <dbReference type="SAM" id="Coils"/>
    </source>
</evidence>
<evidence type="ECO:0000313" key="4">
    <source>
        <dbReference type="Proteomes" id="UP000449547"/>
    </source>
</evidence>
<feature type="compositionally biased region" description="Basic and acidic residues" evidence="2">
    <location>
        <begin position="9"/>
        <end position="26"/>
    </location>
</feature>
<dbReference type="OMA" id="NWNVDMT"/>